<feature type="compositionally biased region" description="Basic and acidic residues" evidence="2">
    <location>
        <begin position="376"/>
        <end position="410"/>
    </location>
</feature>
<comment type="caution">
    <text evidence="4">The sequence shown here is derived from an EMBL/GenBank/DDBJ whole genome shotgun (WGS) entry which is preliminary data.</text>
</comment>
<proteinExistence type="predicted"/>
<reference evidence="4 5" key="1">
    <citation type="submission" date="2024-02" db="EMBL/GenBank/DDBJ databases">
        <title>A Gaetbulibacter species isolated from tidal flats and genomic insights of their niches.</title>
        <authorList>
            <person name="Ye Y."/>
        </authorList>
    </citation>
    <scope>NUCLEOTIDE SEQUENCE [LARGE SCALE GENOMIC DNA]</scope>
    <source>
        <strain evidence="4 5">KYW382</strain>
    </source>
</reference>
<organism evidence="4 5">
    <name type="scientific">Gaetbulibacter aestuarii</name>
    <dbReference type="NCBI Taxonomy" id="1502358"/>
    <lineage>
        <taxon>Bacteria</taxon>
        <taxon>Pseudomonadati</taxon>
        <taxon>Bacteroidota</taxon>
        <taxon>Flavobacteriia</taxon>
        <taxon>Flavobacteriales</taxon>
        <taxon>Flavobacteriaceae</taxon>
        <taxon>Gaetbulibacter</taxon>
    </lineage>
</organism>
<feature type="chain" id="PRO_5046088308" evidence="3">
    <location>
        <begin position="21"/>
        <end position="776"/>
    </location>
</feature>
<dbReference type="InterPro" id="IPR019861">
    <property type="entry name" value="PorP/SprF_Bacteroidetes"/>
</dbReference>
<feature type="compositionally biased region" description="Basic and acidic residues" evidence="2">
    <location>
        <begin position="343"/>
        <end position="362"/>
    </location>
</feature>
<dbReference type="EMBL" id="JBAWKB010000001">
    <property type="protein sequence ID" value="MFH6771669.1"/>
    <property type="molecule type" value="Genomic_DNA"/>
</dbReference>
<feature type="signal peptide" evidence="3">
    <location>
        <begin position="1"/>
        <end position="20"/>
    </location>
</feature>
<evidence type="ECO:0000313" key="4">
    <source>
        <dbReference type="EMBL" id="MFH6771669.1"/>
    </source>
</evidence>
<keyword evidence="1" id="KW-0175">Coiled coil</keyword>
<protein>
    <submittedName>
        <fullName evidence="4">PorP/SprF family type IX secretion system membrane protein</fullName>
    </submittedName>
</protein>
<evidence type="ECO:0000256" key="3">
    <source>
        <dbReference type="SAM" id="SignalP"/>
    </source>
</evidence>
<evidence type="ECO:0000256" key="1">
    <source>
        <dbReference type="SAM" id="Coils"/>
    </source>
</evidence>
<dbReference type="RefSeq" id="WP_344740780.1">
    <property type="nucleotide sequence ID" value="NZ_BAABAY010000001.1"/>
</dbReference>
<feature type="coiled-coil region" evidence="1">
    <location>
        <begin position="631"/>
        <end position="665"/>
    </location>
</feature>
<keyword evidence="5" id="KW-1185">Reference proteome</keyword>
<evidence type="ECO:0000313" key="5">
    <source>
        <dbReference type="Proteomes" id="UP001610100"/>
    </source>
</evidence>
<dbReference type="Pfam" id="PF11751">
    <property type="entry name" value="PorP_SprF"/>
    <property type="match status" value="1"/>
</dbReference>
<keyword evidence="3" id="KW-0732">Signal</keyword>
<dbReference type="Proteomes" id="UP001610100">
    <property type="component" value="Unassembled WGS sequence"/>
</dbReference>
<gene>
    <name evidence="4" type="ORF">V8G58_06950</name>
</gene>
<feature type="compositionally biased region" description="Low complexity" evidence="2">
    <location>
        <begin position="328"/>
        <end position="342"/>
    </location>
</feature>
<sequence length="776" mass="87468">MKKFILYIILCAFGFLELHAQSNGVSSLSIPVRNSLRFNKYALNPTFSFVREQNKFITFTNKREWVQFDNPPQTYLFSYSGRFRENIGAGLGLFQQDYGVLTTFGGIVNFAYNAMFDSENNLTFGLNVGFYSSSINEGSVVTNFPDPSLNNLESNSVLTINPGINYGTGFLDFGIAINNLVSYNITTSEMIQDNPEQALQAHMMYTGYFNTRGFFDESKFQMLIRSEFKKETTVISGVAMVLVPKGIWAQAGYNTLYGVSGGLGVNLTKNIAIEYNFEKAISDLNSFGNSHEITLAYRFNNNNRYRYSGDDEEEALIQPSRKPKRPTSKPTISKPKTEVAAAKPEEKEPEQTAPVEEQKEVVADTTQEDNAAAEAEAQRIAEEKAAQEAEATRLKAEEEAKAKAEAEARARAYRIAQEKAAEEAKAKAAAEAEAKRIAEEKAKAEAEAEAKRIAEEKAKQETRPNLNIEADEIIAQQDLDAVEIPVAKDPKAKRIESLTELTVNQSLEQQNLLDELNAKVASKQKDLEDLKRENDLSEQGIYTEPKPFKSVTAENAAIENVKNQLDEVIKSQEEQIAQLEDVYKERQSNYPDSDPVNVYYSRKLKDLRSQQFKAVTSRDSLLKKLKDINEATEFERKRRIKRAAYDNLEDRYNKDRATLENIKRTTVPNSANFTADDFDFGEEQTSSVQIVKGVQHTEPGYYTVLAVHSDEGKRDEFVRKAIASGLEDIDFFYDVNTNKYFIYSNRFDDVNAASRAVDSKSNEPYNSEMTIVSIEN</sequence>
<feature type="region of interest" description="Disordered" evidence="2">
    <location>
        <begin position="311"/>
        <end position="410"/>
    </location>
</feature>
<evidence type="ECO:0000256" key="2">
    <source>
        <dbReference type="SAM" id="MobiDB-lite"/>
    </source>
</evidence>
<dbReference type="NCBIfam" id="TIGR03519">
    <property type="entry name" value="T9SS_PorP_fam"/>
    <property type="match status" value="1"/>
</dbReference>
<feature type="coiled-coil region" evidence="1">
    <location>
        <begin position="513"/>
        <end position="589"/>
    </location>
</feature>
<accession>A0ABW7MXW9</accession>
<name>A0ABW7MXW9_9FLAO</name>